<proteinExistence type="predicted"/>
<dbReference type="Gene3D" id="1.20.120.530">
    <property type="entry name" value="GntR ligand-binding domain-like"/>
    <property type="match status" value="1"/>
</dbReference>
<protein>
    <submittedName>
        <fullName evidence="5">GntR family transcriptional regulator</fullName>
    </submittedName>
</protein>
<dbReference type="Pfam" id="PF00392">
    <property type="entry name" value="GntR"/>
    <property type="match status" value="1"/>
</dbReference>
<gene>
    <name evidence="5" type="ORF">CR194_02760</name>
</gene>
<dbReference type="InterPro" id="IPR011711">
    <property type="entry name" value="GntR_C"/>
</dbReference>
<name>A0A323TKH0_9BACI</name>
<dbReference type="InterPro" id="IPR008920">
    <property type="entry name" value="TF_FadR/GntR_C"/>
</dbReference>
<comment type="caution">
    <text evidence="5">The sequence shown here is derived from an EMBL/GenBank/DDBJ whole genome shotgun (WGS) entry which is preliminary data.</text>
</comment>
<dbReference type="OrthoDB" id="9782299at2"/>
<keyword evidence="3" id="KW-0804">Transcription</keyword>
<dbReference type="Proteomes" id="UP000248214">
    <property type="component" value="Unassembled WGS sequence"/>
</dbReference>
<dbReference type="EMBL" id="PDOD01000001">
    <property type="protein sequence ID" value="PYZ95319.1"/>
    <property type="molecule type" value="Genomic_DNA"/>
</dbReference>
<dbReference type="PROSITE" id="PS50949">
    <property type="entry name" value="HTH_GNTR"/>
    <property type="match status" value="1"/>
</dbReference>
<dbReference type="PANTHER" id="PTHR43537">
    <property type="entry name" value="TRANSCRIPTIONAL REGULATOR, GNTR FAMILY"/>
    <property type="match status" value="1"/>
</dbReference>
<evidence type="ECO:0000313" key="6">
    <source>
        <dbReference type="Proteomes" id="UP000248214"/>
    </source>
</evidence>
<dbReference type="InterPro" id="IPR036390">
    <property type="entry name" value="WH_DNA-bd_sf"/>
</dbReference>
<evidence type="ECO:0000256" key="1">
    <source>
        <dbReference type="ARBA" id="ARBA00023015"/>
    </source>
</evidence>
<organism evidence="5 6">
    <name type="scientific">Salipaludibacillus keqinensis</name>
    <dbReference type="NCBI Taxonomy" id="2045207"/>
    <lineage>
        <taxon>Bacteria</taxon>
        <taxon>Bacillati</taxon>
        <taxon>Bacillota</taxon>
        <taxon>Bacilli</taxon>
        <taxon>Bacillales</taxon>
        <taxon>Bacillaceae</taxon>
    </lineage>
</organism>
<feature type="domain" description="HTH gntR-type" evidence="4">
    <location>
        <begin position="1"/>
        <end position="56"/>
    </location>
</feature>
<dbReference type="Pfam" id="PF07729">
    <property type="entry name" value="FCD"/>
    <property type="match status" value="1"/>
</dbReference>
<evidence type="ECO:0000256" key="2">
    <source>
        <dbReference type="ARBA" id="ARBA00023125"/>
    </source>
</evidence>
<evidence type="ECO:0000313" key="5">
    <source>
        <dbReference type="EMBL" id="PYZ95319.1"/>
    </source>
</evidence>
<keyword evidence="6" id="KW-1185">Reference proteome</keyword>
<reference evidence="5 6" key="1">
    <citation type="submission" date="2017-10" db="EMBL/GenBank/DDBJ databases">
        <title>Bacillus sp. nov., a halophilic bacterium isolated from a Keqin Lake.</title>
        <authorList>
            <person name="Wang H."/>
        </authorList>
    </citation>
    <scope>NUCLEOTIDE SEQUENCE [LARGE SCALE GENOMIC DNA]</scope>
    <source>
        <strain evidence="5 6">KQ-12</strain>
    </source>
</reference>
<dbReference type="Gene3D" id="1.10.10.10">
    <property type="entry name" value="Winged helix-like DNA-binding domain superfamily/Winged helix DNA-binding domain"/>
    <property type="match status" value="1"/>
</dbReference>
<dbReference type="SMART" id="SM00895">
    <property type="entry name" value="FCD"/>
    <property type="match status" value="1"/>
</dbReference>
<dbReference type="SUPFAM" id="SSF46785">
    <property type="entry name" value="Winged helix' DNA-binding domain"/>
    <property type="match status" value="1"/>
</dbReference>
<dbReference type="PRINTS" id="PR00035">
    <property type="entry name" value="HTHGNTR"/>
</dbReference>
<keyword evidence="1" id="KW-0805">Transcription regulation</keyword>
<dbReference type="CDD" id="cd07377">
    <property type="entry name" value="WHTH_GntR"/>
    <property type="match status" value="1"/>
</dbReference>
<dbReference type="InterPro" id="IPR000524">
    <property type="entry name" value="Tscrpt_reg_HTH_GntR"/>
</dbReference>
<keyword evidence="2" id="KW-0238">DNA-binding</keyword>
<accession>A0A323TKH0</accession>
<dbReference type="AlphaFoldDB" id="A0A323TKH0"/>
<dbReference type="SUPFAM" id="SSF48008">
    <property type="entry name" value="GntR ligand-binding domain-like"/>
    <property type="match status" value="1"/>
</dbReference>
<dbReference type="PANTHER" id="PTHR43537:SF5">
    <property type="entry name" value="UXU OPERON TRANSCRIPTIONAL REGULATOR"/>
    <property type="match status" value="1"/>
</dbReference>
<dbReference type="GO" id="GO:0003677">
    <property type="term" value="F:DNA binding"/>
    <property type="evidence" value="ECO:0007669"/>
    <property type="project" value="UniProtKB-KW"/>
</dbReference>
<evidence type="ECO:0000259" key="4">
    <source>
        <dbReference type="PROSITE" id="PS50949"/>
    </source>
</evidence>
<dbReference type="GO" id="GO:0003700">
    <property type="term" value="F:DNA-binding transcription factor activity"/>
    <property type="evidence" value="ECO:0007669"/>
    <property type="project" value="InterPro"/>
</dbReference>
<sequence>MIKNGEFNAGDRLPSVQQLAADFDVGRSAIREALSALKAMGFIEIRQGEGTFVKKTDLDLTIKMIPSVLVKQDLQELFEVRKLNETGAAFLAALNRSEKDLAELERILAEMKRTEGDGELGEKADIDFHMAIVSATQNDMLYRLMTTVSDTMKESMKEARQLFIYTNPQKMDQLYHEHYKIYTLIKNQDADASYQAMKDHIVGVEKELFKE</sequence>
<dbReference type="InterPro" id="IPR036388">
    <property type="entry name" value="WH-like_DNA-bd_sf"/>
</dbReference>
<evidence type="ECO:0000256" key="3">
    <source>
        <dbReference type="ARBA" id="ARBA00023163"/>
    </source>
</evidence>
<dbReference type="SMART" id="SM00345">
    <property type="entry name" value="HTH_GNTR"/>
    <property type="match status" value="1"/>
</dbReference>